<keyword evidence="1" id="KW-0805">Transcription regulation</keyword>
<name>A0A1T2XHH4_9BACL</name>
<keyword evidence="3" id="KW-0804">Transcription</keyword>
<dbReference type="GO" id="GO:0003677">
    <property type="term" value="F:DNA binding"/>
    <property type="evidence" value="ECO:0007669"/>
    <property type="project" value="UniProtKB-KW"/>
</dbReference>
<dbReference type="OrthoDB" id="9799663at2"/>
<evidence type="ECO:0000256" key="3">
    <source>
        <dbReference type="ARBA" id="ARBA00023163"/>
    </source>
</evidence>
<evidence type="ECO:0000256" key="2">
    <source>
        <dbReference type="ARBA" id="ARBA00023125"/>
    </source>
</evidence>
<evidence type="ECO:0000313" key="6">
    <source>
        <dbReference type="Proteomes" id="UP000190188"/>
    </source>
</evidence>
<keyword evidence="2" id="KW-0238">DNA-binding</keyword>
<comment type="caution">
    <text evidence="5">The sequence shown here is derived from an EMBL/GenBank/DDBJ whole genome shotgun (WGS) entry which is preliminary data.</text>
</comment>
<dbReference type="InterPro" id="IPR036390">
    <property type="entry name" value="WH_DNA-bd_sf"/>
</dbReference>
<dbReference type="PRINTS" id="PR00598">
    <property type="entry name" value="HTHMARR"/>
</dbReference>
<dbReference type="GO" id="GO:0003700">
    <property type="term" value="F:DNA-binding transcription factor activity"/>
    <property type="evidence" value="ECO:0007669"/>
    <property type="project" value="InterPro"/>
</dbReference>
<feature type="domain" description="HTH marR-type" evidence="4">
    <location>
        <begin position="1"/>
        <end position="137"/>
    </location>
</feature>
<dbReference type="Pfam" id="PF01047">
    <property type="entry name" value="MarR"/>
    <property type="match status" value="1"/>
</dbReference>
<dbReference type="PANTHER" id="PTHR42756">
    <property type="entry name" value="TRANSCRIPTIONAL REGULATOR, MARR"/>
    <property type="match status" value="1"/>
</dbReference>
<reference evidence="5 6" key="1">
    <citation type="submission" date="2017-01" db="EMBL/GenBank/DDBJ databases">
        <title>Genome analysis of Paenibacillus selenitrireducens ES3-24.</title>
        <authorList>
            <person name="Xu D."/>
            <person name="Yao R."/>
            <person name="Zheng S."/>
        </authorList>
    </citation>
    <scope>NUCLEOTIDE SEQUENCE [LARGE SCALE GENOMIC DNA]</scope>
    <source>
        <strain evidence="5 6">ES3-24</strain>
    </source>
</reference>
<dbReference type="PANTHER" id="PTHR42756:SF1">
    <property type="entry name" value="TRANSCRIPTIONAL REPRESSOR OF EMRAB OPERON"/>
    <property type="match status" value="1"/>
</dbReference>
<organism evidence="5 6">
    <name type="scientific">Paenibacillus selenitireducens</name>
    <dbReference type="NCBI Taxonomy" id="1324314"/>
    <lineage>
        <taxon>Bacteria</taxon>
        <taxon>Bacillati</taxon>
        <taxon>Bacillota</taxon>
        <taxon>Bacilli</taxon>
        <taxon>Bacillales</taxon>
        <taxon>Paenibacillaceae</taxon>
        <taxon>Paenibacillus</taxon>
    </lineage>
</organism>
<proteinExistence type="predicted"/>
<keyword evidence="6" id="KW-1185">Reference proteome</keyword>
<evidence type="ECO:0000256" key="1">
    <source>
        <dbReference type="ARBA" id="ARBA00023015"/>
    </source>
</evidence>
<evidence type="ECO:0000259" key="4">
    <source>
        <dbReference type="PROSITE" id="PS50995"/>
    </source>
</evidence>
<dbReference type="InterPro" id="IPR000835">
    <property type="entry name" value="HTH_MarR-typ"/>
</dbReference>
<dbReference type="STRING" id="1324314.BVG16_09645"/>
<dbReference type="PROSITE" id="PS50995">
    <property type="entry name" value="HTH_MARR_2"/>
    <property type="match status" value="1"/>
</dbReference>
<dbReference type="SMART" id="SM00347">
    <property type="entry name" value="HTH_MARR"/>
    <property type="match status" value="1"/>
</dbReference>
<dbReference type="RefSeq" id="WP_078498337.1">
    <property type="nucleotide sequence ID" value="NZ_MSZX01000003.1"/>
</dbReference>
<dbReference type="Proteomes" id="UP000190188">
    <property type="component" value="Unassembled WGS sequence"/>
</dbReference>
<dbReference type="AlphaFoldDB" id="A0A1T2XHH4"/>
<dbReference type="EMBL" id="MSZX01000003">
    <property type="protein sequence ID" value="OPA79339.1"/>
    <property type="molecule type" value="Genomic_DNA"/>
</dbReference>
<accession>A0A1T2XHH4</accession>
<protein>
    <recommendedName>
        <fullName evidence="4">HTH marR-type domain-containing protein</fullName>
    </recommendedName>
</protein>
<evidence type="ECO:0000313" key="5">
    <source>
        <dbReference type="EMBL" id="OPA79339.1"/>
    </source>
</evidence>
<dbReference type="Gene3D" id="1.10.10.10">
    <property type="entry name" value="Winged helix-like DNA-binding domain superfamily/Winged helix DNA-binding domain"/>
    <property type="match status" value="1"/>
</dbReference>
<dbReference type="SUPFAM" id="SSF46785">
    <property type="entry name" value="Winged helix' DNA-binding domain"/>
    <property type="match status" value="1"/>
</dbReference>
<dbReference type="InterPro" id="IPR036388">
    <property type="entry name" value="WH-like_DNA-bd_sf"/>
</dbReference>
<gene>
    <name evidence="5" type="ORF">BVG16_09645</name>
</gene>
<sequence length="142" mass="16607">MMAVKQTIGILIHQTDLMLTHAVKDVLEPFDLSTEQQLIMQCLWQQEGITQKDIAKQLIKDQPNITRMLCNLEKKEMIYRITPENNRRVSQVYLTDKGKAVRDEVMHATLNLCERIHADLSESELAQLEQLLLRIQRNIRQL</sequence>